<evidence type="ECO:0000259" key="6">
    <source>
        <dbReference type="Pfam" id="PF16889"/>
    </source>
</evidence>
<dbReference type="PANTHER" id="PTHR39210:SF1">
    <property type="entry name" value="HEPARIN-SULFATE LYASE"/>
    <property type="match status" value="1"/>
</dbReference>
<comment type="caution">
    <text evidence="7">The sequence shown here is derived from an EMBL/GenBank/DDBJ whole genome shotgun (WGS) entry which is preliminary data.</text>
</comment>
<dbReference type="InterPro" id="IPR031680">
    <property type="entry name" value="Hepar_II_III_N"/>
</dbReference>
<dbReference type="SUPFAM" id="SSF48230">
    <property type="entry name" value="Chondroitin AC/alginate lyase"/>
    <property type="match status" value="1"/>
</dbReference>
<sequence>MFWRARTTSGRAICLSDQFPAIKVEEVMRRRVTFAGMPPVELGADVDWTANPHGNRSWALNLHALRWMGRLVAEFERSGEHPYLHRASDLAEQWIRENPRGGAGISPWAWAEHAVALRAPALVCLSEHVRTRLLWDSLAEHGEVLADRALYRAGHNHGLDQDIALLVVGCRLGRARWRDLAIRRMTASAELAIDEQGALREQAPRYGLYVHRRLGVALRAIDESGAAPPQTLIARRAALEAYVAHATQPDGFLAPIGDSPASTRADGFPHEGPVVRVFDGGYVFGRTAWDDPRSAYYSIRFGPGRRMHGHEDHLGVTYSAQGRRVLVEAGFHSYERTGYVEWTRSPEAHNVPVAEGAFRPGTPTLLVGSSTGPSRESFELADDAYGPTRTRHVLVNHGPDLMAVQDSVDRGTLRSLWHFAPSLKPVSQSEGAVVLGDGEWRVTLLQFPGAGLAVRPGLISTGYLRTAEVVTVVSPPAAGVLTLIVPGAADPRVSFSGDALTVHTPDGPVTLHAPYSRRT</sequence>
<evidence type="ECO:0000256" key="3">
    <source>
        <dbReference type="ARBA" id="ARBA00022764"/>
    </source>
</evidence>
<feature type="domain" description="Heparinase II/III-like C-terminal" evidence="5">
    <location>
        <begin position="306"/>
        <end position="473"/>
    </location>
</feature>
<proteinExistence type="predicted"/>
<dbReference type="InterPro" id="IPR008929">
    <property type="entry name" value="Chondroitin_lyas"/>
</dbReference>
<feature type="domain" description="Heparin-sulfate lyase N-terminal" evidence="6">
    <location>
        <begin position="37"/>
        <end position="226"/>
    </location>
</feature>
<dbReference type="EMBL" id="BAAAZP010000224">
    <property type="protein sequence ID" value="GAA3714077.1"/>
    <property type="molecule type" value="Genomic_DNA"/>
</dbReference>
<keyword evidence="4" id="KW-0456">Lyase</keyword>
<evidence type="ECO:0000256" key="4">
    <source>
        <dbReference type="ARBA" id="ARBA00023239"/>
    </source>
</evidence>
<organism evidence="7 8">
    <name type="scientific">Nonomuraea antimicrobica</name>
    <dbReference type="NCBI Taxonomy" id="561173"/>
    <lineage>
        <taxon>Bacteria</taxon>
        <taxon>Bacillati</taxon>
        <taxon>Actinomycetota</taxon>
        <taxon>Actinomycetes</taxon>
        <taxon>Streptosporangiales</taxon>
        <taxon>Streptosporangiaceae</taxon>
        <taxon>Nonomuraea</taxon>
    </lineage>
</organism>
<keyword evidence="3" id="KW-0574">Periplasm</keyword>
<dbReference type="RefSeq" id="WP_344894942.1">
    <property type="nucleotide sequence ID" value="NZ_BAAAZP010000224.1"/>
</dbReference>
<keyword evidence="2" id="KW-0732">Signal</keyword>
<dbReference type="Gene3D" id="1.50.10.100">
    <property type="entry name" value="Chondroitin AC/alginate lyase"/>
    <property type="match status" value="1"/>
</dbReference>
<dbReference type="Gene3D" id="2.70.98.70">
    <property type="match status" value="1"/>
</dbReference>
<evidence type="ECO:0000256" key="1">
    <source>
        <dbReference type="ARBA" id="ARBA00004418"/>
    </source>
</evidence>
<protein>
    <recommendedName>
        <fullName evidence="9">Heparin-sulfate lyase N-terminal domain-containing protein</fullName>
    </recommendedName>
</protein>
<evidence type="ECO:0000256" key="2">
    <source>
        <dbReference type="ARBA" id="ARBA00022729"/>
    </source>
</evidence>
<dbReference type="PANTHER" id="PTHR39210">
    <property type="entry name" value="HEPARIN-SULFATE LYASE"/>
    <property type="match status" value="1"/>
</dbReference>
<dbReference type="InterPro" id="IPR012480">
    <property type="entry name" value="Hepar_II_III_C"/>
</dbReference>
<dbReference type="Proteomes" id="UP001500902">
    <property type="component" value="Unassembled WGS sequence"/>
</dbReference>
<dbReference type="Pfam" id="PF07940">
    <property type="entry name" value="Hepar_II_III_C"/>
    <property type="match status" value="1"/>
</dbReference>
<keyword evidence="8" id="KW-1185">Reference proteome</keyword>
<gene>
    <name evidence="7" type="ORF">GCM10022224_094620</name>
</gene>
<evidence type="ECO:0000313" key="7">
    <source>
        <dbReference type="EMBL" id="GAA3714077.1"/>
    </source>
</evidence>
<evidence type="ECO:0000313" key="8">
    <source>
        <dbReference type="Proteomes" id="UP001500902"/>
    </source>
</evidence>
<evidence type="ECO:0008006" key="9">
    <source>
        <dbReference type="Google" id="ProtNLM"/>
    </source>
</evidence>
<comment type="subcellular location">
    <subcellularLocation>
        <location evidence="1">Periplasm</location>
    </subcellularLocation>
</comment>
<reference evidence="8" key="1">
    <citation type="journal article" date="2019" name="Int. J. Syst. Evol. Microbiol.">
        <title>The Global Catalogue of Microorganisms (GCM) 10K type strain sequencing project: providing services to taxonomists for standard genome sequencing and annotation.</title>
        <authorList>
            <consortium name="The Broad Institute Genomics Platform"/>
            <consortium name="The Broad Institute Genome Sequencing Center for Infectious Disease"/>
            <person name="Wu L."/>
            <person name="Ma J."/>
        </authorList>
    </citation>
    <scope>NUCLEOTIDE SEQUENCE [LARGE SCALE GENOMIC DNA]</scope>
    <source>
        <strain evidence="8">JCM 16904</strain>
    </source>
</reference>
<evidence type="ECO:0000259" key="5">
    <source>
        <dbReference type="Pfam" id="PF07940"/>
    </source>
</evidence>
<name>A0ABP7E6H0_9ACTN</name>
<dbReference type="Pfam" id="PF16889">
    <property type="entry name" value="Hepar_II_III_N"/>
    <property type="match status" value="1"/>
</dbReference>
<accession>A0ABP7E6H0</accession>